<gene>
    <name evidence="13" type="ORF">N7509_011593</name>
</gene>
<evidence type="ECO:0000256" key="10">
    <source>
        <dbReference type="PROSITE-ProRule" id="PRU00042"/>
    </source>
</evidence>
<dbReference type="PANTHER" id="PTHR40626:SF1">
    <property type="entry name" value="TRANSCRIPTION FACTOR WITH C2H2 AND ZN(2)-CYS(6) DNA BINDING DOMAIN (EUROFUNG)"/>
    <property type="match status" value="1"/>
</dbReference>
<comment type="caution">
    <text evidence="13">The sequence shown here is derived from an EMBL/GenBank/DDBJ whole genome shotgun (WGS) entry which is preliminary data.</text>
</comment>
<evidence type="ECO:0000313" key="13">
    <source>
        <dbReference type="EMBL" id="KAJ5378474.1"/>
    </source>
</evidence>
<dbReference type="GeneID" id="81375210"/>
<evidence type="ECO:0000259" key="12">
    <source>
        <dbReference type="PROSITE" id="PS50157"/>
    </source>
</evidence>
<reference evidence="13" key="2">
    <citation type="journal article" date="2023" name="IMA Fungus">
        <title>Comparative genomic study of the Penicillium genus elucidates a diverse pangenome and 15 lateral gene transfer events.</title>
        <authorList>
            <person name="Petersen C."/>
            <person name="Sorensen T."/>
            <person name="Nielsen M.R."/>
            <person name="Sondergaard T.E."/>
            <person name="Sorensen J.L."/>
            <person name="Fitzpatrick D.A."/>
            <person name="Frisvad J.C."/>
            <person name="Nielsen K.L."/>
        </authorList>
    </citation>
    <scope>NUCLEOTIDE SEQUENCE</scope>
    <source>
        <strain evidence="13">IBT 29677</strain>
    </source>
</reference>
<dbReference type="OrthoDB" id="654211at2759"/>
<dbReference type="GO" id="GO:0008270">
    <property type="term" value="F:zinc ion binding"/>
    <property type="evidence" value="ECO:0007669"/>
    <property type="project" value="UniProtKB-KW"/>
</dbReference>
<accession>A0A9W9VF40</accession>
<dbReference type="SUPFAM" id="SSF57701">
    <property type="entry name" value="Zn2/Cys6 DNA-binding domain"/>
    <property type="match status" value="1"/>
</dbReference>
<dbReference type="PANTHER" id="PTHR40626">
    <property type="entry name" value="MIP31509P"/>
    <property type="match status" value="1"/>
</dbReference>
<dbReference type="PROSITE" id="PS50048">
    <property type="entry name" value="ZN2_CY6_FUNGAL_2"/>
    <property type="match status" value="1"/>
</dbReference>
<evidence type="ECO:0000256" key="1">
    <source>
        <dbReference type="ARBA" id="ARBA00004123"/>
    </source>
</evidence>
<dbReference type="Proteomes" id="UP001147747">
    <property type="component" value="Unassembled WGS sequence"/>
</dbReference>
<evidence type="ECO:0000256" key="9">
    <source>
        <dbReference type="ARBA" id="ARBA00023242"/>
    </source>
</evidence>
<reference evidence="13" key="1">
    <citation type="submission" date="2022-12" db="EMBL/GenBank/DDBJ databases">
        <authorList>
            <person name="Petersen C."/>
        </authorList>
    </citation>
    <scope>NUCLEOTIDE SEQUENCE</scope>
    <source>
        <strain evidence="13">IBT 29677</strain>
    </source>
</reference>
<keyword evidence="2" id="KW-0479">Metal-binding</keyword>
<evidence type="ECO:0000256" key="2">
    <source>
        <dbReference type="ARBA" id="ARBA00022723"/>
    </source>
</evidence>
<keyword evidence="3" id="KW-0677">Repeat</keyword>
<keyword evidence="4 10" id="KW-0863">Zinc-finger</keyword>
<keyword evidence="9" id="KW-0539">Nucleus</keyword>
<dbReference type="GO" id="GO:0000785">
    <property type="term" value="C:chromatin"/>
    <property type="evidence" value="ECO:0007669"/>
    <property type="project" value="TreeGrafter"/>
</dbReference>
<evidence type="ECO:0000256" key="4">
    <source>
        <dbReference type="ARBA" id="ARBA00022771"/>
    </source>
</evidence>
<evidence type="ECO:0000256" key="8">
    <source>
        <dbReference type="ARBA" id="ARBA00023163"/>
    </source>
</evidence>
<evidence type="ECO:0000313" key="14">
    <source>
        <dbReference type="Proteomes" id="UP001147747"/>
    </source>
</evidence>
<dbReference type="InterPro" id="IPR001138">
    <property type="entry name" value="Zn2Cys6_DnaBD"/>
</dbReference>
<keyword evidence="5" id="KW-0862">Zinc</keyword>
<dbReference type="CDD" id="cd00067">
    <property type="entry name" value="GAL4"/>
    <property type="match status" value="1"/>
</dbReference>
<dbReference type="PROSITE" id="PS50157">
    <property type="entry name" value="ZINC_FINGER_C2H2_2"/>
    <property type="match status" value="1"/>
</dbReference>
<dbReference type="Pfam" id="PF04082">
    <property type="entry name" value="Fungal_trans"/>
    <property type="match status" value="1"/>
</dbReference>
<evidence type="ECO:0000256" key="5">
    <source>
        <dbReference type="ARBA" id="ARBA00022833"/>
    </source>
</evidence>
<organism evidence="13 14">
    <name type="scientific">Penicillium cosmopolitanum</name>
    <dbReference type="NCBI Taxonomy" id="1131564"/>
    <lineage>
        <taxon>Eukaryota</taxon>
        <taxon>Fungi</taxon>
        <taxon>Dikarya</taxon>
        <taxon>Ascomycota</taxon>
        <taxon>Pezizomycotina</taxon>
        <taxon>Eurotiomycetes</taxon>
        <taxon>Eurotiomycetidae</taxon>
        <taxon>Eurotiales</taxon>
        <taxon>Aspergillaceae</taxon>
        <taxon>Penicillium</taxon>
    </lineage>
</organism>
<feature type="domain" description="Zn(2)-C6 fungal-type" evidence="11">
    <location>
        <begin position="57"/>
        <end position="86"/>
    </location>
</feature>
<dbReference type="GO" id="GO:0000978">
    <property type="term" value="F:RNA polymerase II cis-regulatory region sequence-specific DNA binding"/>
    <property type="evidence" value="ECO:0007669"/>
    <property type="project" value="InterPro"/>
</dbReference>
<evidence type="ECO:0008006" key="15">
    <source>
        <dbReference type="Google" id="ProtNLM"/>
    </source>
</evidence>
<dbReference type="GO" id="GO:0000981">
    <property type="term" value="F:DNA-binding transcription factor activity, RNA polymerase II-specific"/>
    <property type="evidence" value="ECO:0007669"/>
    <property type="project" value="InterPro"/>
</dbReference>
<dbReference type="EMBL" id="JAPZBU010000011">
    <property type="protein sequence ID" value="KAJ5378474.1"/>
    <property type="molecule type" value="Genomic_DNA"/>
</dbReference>
<evidence type="ECO:0000256" key="6">
    <source>
        <dbReference type="ARBA" id="ARBA00023015"/>
    </source>
</evidence>
<dbReference type="InterPro" id="IPR051059">
    <property type="entry name" value="VerF-like"/>
</dbReference>
<dbReference type="CDD" id="cd12148">
    <property type="entry name" value="fungal_TF_MHR"/>
    <property type="match status" value="1"/>
</dbReference>
<evidence type="ECO:0000256" key="7">
    <source>
        <dbReference type="ARBA" id="ARBA00023125"/>
    </source>
</evidence>
<dbReference type="AlphaFoldDB" id="A0A9W9VF40"/>
<evidence type="ECO:0000259" key="11">
    <source>
        <dbReference type="PROSITE" id="PS50048"/>
    </source>
</evidence>
<keyword evidence="6" id="KW-0805">Transcription regulation</keyword>
<dbReference type="InterPro" id="IPR013087">
    <property type="entry name" value="Znf_C2H2_type"/>
</dbReference>
<dbReference type="GO" id="GO:0006351">
    <property type="term" value="P:DNA-templated transcription"/>
    <property type="evidence" value="ECO:0007669"/>
    <property type="project" value="InterPro"/>
</dbReference>
<dbReference type="InterPro" id="IPR007219">
    <property type="entry name" value="XnlR_reg_dom"/>
</dbReference>
<dbReference type="GO" id="GO:0005634">
    <property type="term" value="C:nucleus"/>
    <property type="evidence" value="ECO:0007669"/>
    <property type="project" value="UniProtKB-SubCell"/>
</dbReference>
<proteinExistence type="predicted"/>
<feature type="domain" description="C2H2-type" evidence="12">
    <location>
        <begin position="2"/>
        <end position="21"/>
    </location>
</feature>
<evidence type="ECO:0000256" key="3">
    <source>
        <dbReference type="ARBA" id="ARBA00022737"/>
    </source>
</evidence>
<keyword evidence="14" id="KW-1185">Reference proteome</keyword>
<sequence length="598" mass="67050">MFQCSQCEKSYQRKPHLLRHQATPIDREVTRRHSKVCAKKHNQPPPVAAKPGRKRQSCDLCFSTKAACDNNLPCMRCISLGRECIFTTQGAPTINSVSNVSVSPTAIPSADASESGGPFSFLRHFANPTIQKDRLAIGETAKYSLRRNLETLYSRLEEALMPTDPTPNPLGNFQITDLPFQMASSADESILTQYPHEVLFPSRLSNQLTEIMTELVETSKSMTPSDASRPETLDIMELTSLLGVSNISAFISAFFHSLHWHLPIVHFPTFDPGNVSNPLLLAIFMAGAAYTAPLDRASMSPWLLDVAEEYIFRKVSNLPATPPPKDSFALLPTVQLIQSALIIEMLQFGRDDMLTRRRIRIVRNPCLVSTIRSLGMFQLKRRTPPKTCDEPTWRILVAEEMCIRIACWVFLADGFLTVCFKSHPSLSIFEMNCDFPWSAELWEAESASAFSRIVTMNPTEKSLPPLKEVVTQLLDTPTTEDSIPWGLSLSSEHLLILIYAINSLAFQARVGLLKYLPLDAISRAAGNWKRIWDSLVGAEQEKILHLGYPKHAEELWWLLKATLEVSDKPETGFAYLESNATDELGTLNDFIQSCYRNA</sequence>
<dbReference type="Gene3D" id="4.10.240.10">
    <property type="entry name" value="Zn(2)-C6 fungal-type DNA-binding domain"/>
    <property type="match status" value="1"/>
</dbReference>
<comment type="subcellular location">
    <subcellularLocation>
        <location evidence="1">Nucleus</location>
    </subcellularLocation>
</comment>
<keyword evidence="7" id="KW-0238">DNA-binding</keyword>
<dbReference type="InterPro" id="IPR036864">
    <property type="entry name" value="Zn2-C6_fun-type_DNA-bd_sf"/>
</dbReference>
<dbReference type="SMART" id="SM00066">
    <property type="entry name" value="GAL4"/>
    <property type="match status" value="1"/>
</dbReference>
<protein>
    <recommendedName>
        <fullName evidence="15">Zn(2)-C6 fungal-type domain-containing protein</fullName>
    </recommendedName>
</protein>
<name>A0A9W9VF40_9EURO</name>
<keyword evidence="8" id="KW-0804">Transcription</keyword>
<dbReference type="RefSeq" id="XP_056482260.1">
    <property type="nucleotide sequence ID" value="XM_056636230.1"/>
</dbReference>
<dbReference type="Pfam" id="PF00172">
    <property type="entry name" value="Zn_clus"/>
    <property type="match status" value="1"/>
</dbReference>